<protein>
    <submittedName>
        <fullName evidence="9">Avidin-like</fullName>
    </submittedName>
</protein>
<reference evidence="9" key="5">
    <citation type="submission" date="2025-09" db="UniProtKB">
        <authorList>
            <consortium name="Ensembl"/>
        </authorList>
    </citation>
    <scope>IDENTIFICATION</scope>
</reference>
<feature type="disulfide bond" evidence="8">
    <location>
        <begin position="8"/>
        <end position="83"/>
    </location>
</feature>
<accession>A0A4W3GDR5</accession>
<dbReference type="GO" id="GO:0009374">
    <property type="term" value="F:biotin binding"/>
    <property type="evidence" value="ECO:0007669"/>
    <property type="project" value="InterPro"/>
</dbReference>
<dbReference type="SUPFAM" id="SSF50876">
    <property type="entry name" value="Avidin/streptavidin"/>
    <property type="match status" value="1"/>
</dbReference>
<sequence>PPPQAEGCNMTGLWRSGLGSAVHLAERGGGALRGRYMTAVEVQKGDAAPESDVMGVRNTGRNPTFSFSVAWAAGSTTSWVGQCFVQEDGQEVLKTMWLLRSSATSPQENWAAVRIGEDTFHRSPGNVVSEQLRAGA</sequence>
<evidence type="ECO:0000256" key="3">
    <source>
        <dbReference type="ARBA" id="ARBA00022525"/>
    </source>
</evidence>
<reference evidence="10" key="2">
    <citation type="journal article" date="2007" name="PLoS Biol.">
        <title>Survey sequencing and comparative analysis of the elephant shark (Callorhinchus milii) genome.</title>
        <authorList>
            <person name="Venkatesh B."/>
            <person name="Kirkness E.F."/>
            <person name="Loh Y.H."/>
            <person name="Halpern A.L."/>
            <person name="Lee A.P."/>
            <person name="Johnson J."/>
            <person name="Dandona N."/>
            <person name="Viswanathan L.D."/>
            <person name="Tay A."/>
            <person name="Venter J.C."/>
            <person name="Strausberg R.L."/>
            <person name="Brenner S."/>
        </authorList>
    </citation>
    <scope>NUCLEOTIDE SEQUENCE [LARGE SCALE GENOMIC DNA]</scope>
</reference>
<dbReference type="Ensembl" id="ENSCMIT00000001522.1">
    <property type="protein sequence ID" value="ENSCMIP00000001458.1"/>
    <property type="gene ID" value="ENSCMIG00000000932.1"/>
</dbReference>
<evidence type="ECO:0000256" key="5">
    <source>
        <dbReference type="ARBA" id="ARBA00023157"/>
    </source>
</evidence>
<keyword evidence="5 8" id="KW-1015">Disulfide bond</keyword>
<keyword evidence="10" id="KW-1185">Reference proteome</keyword>
<dbReference type="PROSITE" id="PS51326">
    <property type="entry name" value="AVIDIN_2"/>
    <property type="match status" value="1"/>
</dbReference>
<dbReference type="AlphaFoldDB" id="A0A4W3GDR5"/>
<evidence type="ECO:0000256" key="2">
    <source>
        <dbReference type="ARBA" id="ARBA00006297"/>
    </source>
</evidence>
<dbReference type="PANTHER" id="PTHR34399">
    <property type="entry name" value="AVIDIN-RELATED"/>
    <property type="match status" value="1"/>
</dbReference>
<evidence type="ECO:0000256" key="6">
    <source>
        <dbReference type="ARBA" id="ARBA00023180"/>
    </source>
</evidence>
<dbReference type="Proteomes" id="UP000314986">
    <property type="component" value="Unassembled WGS sequence"/>
</dbReference>
<name>A0A4W3GDR5_CALMI</name>
<dbReference type="PANTHER" id="PTHR34399:SF3">
    <property type="entry name" value="AVID PROTEIN-RELATED"/>
    <property type="match status" value="1"/>
</dbReference>
<reference evidence="9" key="4">
    <citation type="submission" date="2025-08" db="UniProtKB">
        <authorList>
            <consortium name="Ensembl"/>
        </authorList>
    </citation>
    <scope>IDENTIFICATION</scope>
</reference>
<dbReference type="InterPro" id="IPR036896">
    <property type="entry name" value="Avidin-like_sf"/>
</dbReference>
<dbReference type="InParanoid" id="A0A4W3GDR5"/>
<dbReference type="InterPro" id="IPR005469">
    <property type="entry name" value="Avidin"/>
</dbReference>
<dbReference type="Pfam" id="PF01382">
    <property type="entry name" value="Avidin"/>
    <property type="match status" value="1"/>
</dbReference>
<keyword evidence="7" id="KW-0092">Biotin</keyword>
<dbReference type="InterPro" id="IPR051764">
    <property type="entry name" value="Avidin/Streptavidin-rel"/>
</dbReference>
<proteinExistence type="inferred from homology"/>
<evidence type="ECO:0000256" key="7">
    <source>
        <dbReference type="ARBA" id="ARBA00023267"/>
    </source>
</evidence>
<dbReference type="PRINTS" id="PR00709">
    <property type="entry name" value="AVIDIN"/>
</dbReference>
<dbReference type="OMA" id="TWAGQCF"/>
<evidence type="ECO:0000256" key="1">
    <source>
        <dbReference type="ARBA" id="ARBA00004613"/>
    </source>
</evidence>
<dbReference type="GeneTree" id="ENSGT00950000185626"/>
<reference evidence="10" key="1">
    <citation type="journal article" date="2006" name="Science">
        <title>Ancient noncoding elements conserved in the human genome.</title>
        <authorList>
            <person name="Venkatesh B."/>
            <person name="Kirkness E.F."/>
            <person name="Loh Y.H."/>
            <person name="Halpern A.L."/>
            <person name="Lee A.P."/>
            <person name="Johnson J."/>
            <person name="Dandona N."/>
            <person name="Viswanathan L.D."/>
            <person name="Tay A."/>
            <person name="Venter J.C."/>
            <person name="Strausberg R.L."/>
            <person name="Brenner S."/>
        </authorList>
    </citation>
    <scope>NUCLEOTIDE SEQUENCE [LARGE SCALE GENOMIC DNA]</scope>
</reference>
<evidence type="ECO:0000256" key="8">
    <source>
        <dbReference type="PIRSR" id="PIRSR605468-51"/>
    </source>
</evidence>
<dbReference type="Gene3D" id="2.40.128.30">
    <property type="entry name" value="Avidin-like"/>
    <property type="match status" value="1"/>
</dbReference>
<keyword evidence="4" id="KW-0732">Signal</keyword>
<evidence type="ECO:0000313" key="9">
    <source>
        <dbReference type="Ensembl" id="ENSCMIP00000001458.1"/>
    </source>
</evidence>
<comment type="subcellular location">
    <subcellularLocation>
        <location evidence="1">Secreted</location>
    </subcellularLocation>
</comment>
<keyword evidence="3" id="KW-0964">Secreted</keyword>
<organism evidence="9 10">
    <name type="scientific">Callorhinchus milii</name>
    <name type="common">Ghost shark</name>
    <dbReference type="NCBI Taxonomy" id="7868"/>
    <lineage>
        <taxon>Eukaryota</taxon>
        <taxon>Metazoa</taxon>
        <taxon>Chordata</taxon>
        <taxon>Craniata</taxon>
        <taxon>Vertebrata</taxon>
        <taxon>Chondrichthyes</taxon>
        <taxon>Holocephali</taxon>
        <taxon>Chimaeriformes</taxon>
        <taxon>Callorhinchidae</taxon>
        <taxon>Callorhinchus</taxon>
    </lineage>
</organism>
<keyword evidence="6" id="KW-0325">Glycoprotein</keyword>
<comment type="similarity">
    <text evidence="2">Belongs to the avidin/streptavidin family.</text>
</comment>
<dbReference type="InterPro" id="IPR005468">
    <property type="entry name" value="Avidin/str"/>
</dbReference>
<evidence type="ECO:0000256" key="4">
    <source>
        <dbReference type="ARBA" id="ARBA00022729"/>
    </source>
</evidence>
<reference evidence="10" key="3">
    <citation type="journal article" date="2014" name="Nature">
        <title>Elephant shark genome provides unique insights into gnathostome evolution.</title>
        <authorList>
            <consortium name="International Elephant Shark Genome Sequencing Consortium"/>
            <person name="Venkatesh B."/>
            <person name="Lee A.P."/>
            <person name="Ravi V."/>
            <person name="Maurya A.K."/>
            <person name="Lian M.M."/>
            <person name="Swann J.B."/>
            <person name="Ohta Y."/>
            <person name="Flajnik M.F."/>
            <person name="Sutoh Y."/>
            <person name="Kasahara M."/>
            <person name="Hoon S."/>
            <person name="Gangu V."/>
            <person name="Roy S.W."/>
            <person name="Irimia M."/>
            <person name="Korzh V."/>
            <person name="Kondrychyn I."/>
            <person name="Lim Z.W."/>
            <person name="Tay B.H."/>
            <person name="Tohari S."/>
            <person name="Kong K.W."/>
            <person name="Ho S."/>
            <person name="Lorente-Galdos B."/>
            <person name="Quilez J."/>
            <person name="Marques-Bonet T."/>
            <person name="Raney B.J."/>
            <person name="Ingham P.W."/>
            <person name="Tay A."/>
            <person name="Hillier L.W."/>
            <person name="Minx P."/>
            <person name="Boehm T."/>
            <person name="Wilson R.K."/>
            <person name="Brenner S."/>
            <person name="Warren W.C."/>
        </authorList>
    </citation>
    <scope>NUCLEOTIDE SEQUENCE [LARGE SCALE GENOMIC DNA]</scope>
</reference>
<dbReference type="GO" id="GO:0005576">
    <property type="term" value="C:extracellular region"/>
    <property type="evidence" value="ECO:0007669"/>
    <property type="project" value="UniProtKB-SubCell"/>
</dbReference>
<evidence type="ECO:0000313" key="10">
    <source>
        <dbReference type="Proteomes" id="UP000314986"/>
    </source>
</evidence>